<dbReference type="EMBL" id="JBHUIK010000007">
    <property type="protein sequence ID" value="MFD2216454.1"/>
    <property type="molecule type" value="Genomic_DNA"/>
</dbReference>
<dbReference type="InterPro" id="IPR018540">
    <property type="entry name" value="Spo0E-like"/>
</dbReference>
<evidence type="ECO:0000313" key="2">
    <source>
        <dbReference type="Proteomes" id="UP001597318"/>
    </source>
</evidence>
<dbReference type="InterPro" id="IPR037208">
    <property type="entry name" value="Spo0E-like_sf"/>
</dbReference>
<dbReference type="Gene3D" id="4.10.280.10">
    <property type="entry name" value="Helix-loop-helix DNA-binding domain"/>
    <property type="match status" value="1"/>
</dbReference>
<protein>
    <submittedName>
        <fullName evidence="1">Aspartyl-phosphate phosphatase Spo0E family protein</fullName>
    </submittedName>
</protein>
<proteinExistence type="predicted"/>
<sequence>MEEDRNHTVQSINLDIEKKRNEMVEAATILGFSNPQTLRLSEELDIAILSVINKSIKKEV</sequence>
<dbReference type="Proteomes" id="UP001597318">
    <property type="component" value="Unassembled WGS sequence"/>
</dbReference>
<dbReference type="Pfam" id="PF09388">
    <property type="entry name" value="SpoOE-like"/>
    <property type="match status" value="1"/>
</dbReference>
<evidence type="ECO:0000313" key="1">
    <source>
        <dbReference type="EMBL" id="MFD2216454.1"/>
    </source>
</evidence>
<keyword evidence="2" id="KW-1185">Reference proteome</keyword>
<reference evidence="2" key="1">
    <citation type="journal article" date="2019" name="Int. J. Syst. Evol. Microbiol.">
        <title>The Global Catalogue of Microorganisms (GCM) 10K type strain sequencing project: providing services to taxonomists for standard genome sequencing and annotation.</title>
        <authorList>
            <consortium name="The Broad Institute Genomics Platform"/>
            <consortium name="The Broad Institute Genome Sequencing Center for Infectious Disease"/>
            <person name="Wu L."/>
            <person name="Ma J."/>
        </authorList>
    </citation>
    <scope>NUCLEOTIDE SEQUENCE [LARGE SCALE GENOMIC DNA]</scope>
    <source>
        <strain evidence="2">CGMCC 1.15474</strain>
    </source>
</reference>
<accession>A0ABW5C5J1</accession>
<organism evidence="1 2">
    <name type="scientific">Metabacillus endolithicus</name>
    <dbReference type="NCBI Taxonomy" id="1535204"/>
    <lineage>
        <taxon>Bacteria</taxon>
        <taxon>Bacillati</taxon>
        <taxon>Bacillota</taxon>
        <taxon>Bacilli</taxon>
        <taxon>Bacillales</taxon>
        <taxon>Bacillaceae</taxon>
        <taxon>Metabacillus</taxon>
    </lineage>
</organism>
<name>A0ABW5C5J1_9BACI</name>
<dbReference type="RefSeq" id="WP_247347620.1">
    <property type="nucleotide sequence ID" value="NZ_CP095551.1"/>
</dbReference>
<dbReference type="InterPro" id="IPR036638">
    <property type="entry name" value="HLH_DNA-bd_sf"/>
</dbReference>
<dbReference type="SUPFAM" id="SSF140500">
    <property type="entry name" value="BAS1536-like"/>
    <property type="match status" value="1"/>
</dbReference>
<gene>
    <name evidence="1" type="ORF">ACFSKK_22520</name>
</gene>
<comment type="caution">
    <text evidence="1">The sequence shown here is derived from an EMBL/GenBank/DDBJ whole genome shotgun (WGS) entry which is preliminary data.</text>
</comment>